<gene>
    <name evidence="1" type="ORF">ACFY8C_31765</name>
</gene>
<proteinExistence type="predicted"/>
<sequence>MSNRATGRIRLPHVYEDTEHVLGEITDEQGQGDRVRNWFRRPGYVPESLFYVFAGRPDRIHLTPPQLLMEQARPGGSSQA</sequence>
<dbReference type="EMBL" id="JBIBDZ010000011">
    <property type="protein sequence ID" value="MFF5922857.1"/>
    <property type="molecule type" value="Genomic_DNA"/>
</dbReference>
<organism evidence="1 2">
    <name type="scientific">Streptomyces flavochromogenes</name>
    <dbReference type="NCBI Taxonomy" id="68199"/>
    <lineage>
        <taxon>Bacteria</taxon>
        <taxon>Bacillati</taxon>
        <taxon>Actinomycetota</taxon>
        <taxon>Actinomycetes</taxon>
        <taxon>Kitasatosporales</taxon>
        <taxon>Streptomycetaceae</taxon>
        <taxon>Streptomyces</taxon>
    </lineage>
</organism>
<reference evidence="1 2" key="1">
    <citation type="submission" date="2024-10" db="EMBL/GenBank/DDBJ databases">
        <title>The Natural Products Discovery Center: Release of the First 8490 Sequenced Strains for Exploring Actinobacteria Biosynthetic Diversity.</title>
        <authorList>
            <person name="Kalkreuter E."/>
            <person name="Kautsar S.A."/>
            <person name="Yang D."/>
            <person name="Bader C.D."/>
            <person name="Teijaro C.N."/>
            <person name="Fluegel L."/>
            <person name="Davis C.M."/>
            <person name="Simpson J.R."/>
            <person name="Lauterbach L."/>
            <person name="Steele A.D."/>
            <person name="Gui C."/>
            <person name="Meng S."/>
            <person name="Li G."/>
            <person name="Viehrig K."/>
            <person name="Ye F."/>
            <person name="Su P."/>
            <person name="Kiefer A.F."/>
            <person name="Nichols A."/>
            <person name="Cepeda A.J."/>
            <person name="Yan W."/>
            <person name="Fan B."/>
            <person name="Jiang Y."/>
            <person name="Adhikari A."/>
            <person name="Zheng C.-J."/>
            <person name="Schuster L."/>
            <person name="Cowan T.M."/>
            <person name="Smanski M.J."/>
            <person name="Chevrette M.G."/>
            <person name="De Carvalho L.P.S."/>
            <person name="Shen B."/>
        </authorList>
    </citation>
    <scope>NUCLEOTIDE SEQUENCE [LARGE SCALE GENOMIC DNA]</scope>
    <source>
        <strain evidence="1 2">NPDC012605</strain>
    </source>
</reference>
<dbReference type="Proteomes" id="UP001602370">
    <property type="component" value="Unassembled WGS sequence"/>
</dbReference>
<evidence type="ECO:0000313" key="1">
    <source>
        <dbReference type="EMBL" id="MFF5922857.1"/>
    </source>
</evidence>
<evidence type="ECO:0000313" key="2">
    <source>
        <dbReference type="Proteomes" id="UP001602370"/>
    </source>
</evidence>
<protein>
    <submittedName>
        <fullName evidence="1">Uncharacterized protein</fullName>
    </submittedName>
</protein>
<comment type="caution">
    <text evidence="1">The sequence shown here is derived from an EMBL/GenBank/DDBJ whole genome shotgun (WGS) entry which is preliminary data.</text>
</comment>
<keyword evidence="2" id="KW-1185">Reference proteome</keyword>
<name>A0ABW6XZT3_9ACTN</name>
<dbReference type="RefSeq" id="WP_030326516.1">
    <property type="nucleotide sequence ID" value="NZ_JBIBDZ010000011.1"/>
</dbReference>
<accession>A0ABW6XZT3</accession>